<comment type="caution">
    <text evidence="1">The sequence shown here is derived from an EMBL/GenBank/DDBJ whole genome shotgun (WGS) entry which is preliminary data.</text>
</comment>
<name>A0ABD3HVB5_9MARC</name>
<proteinExistence type="predicted"/>
<accession>A0ABD3HVB5</accession>
<protein>
    <submittedName>
        <fullName evidence="1">Uncharacterized protein</fullName>
    </submittedName>
</protein>
<reference evidence="1 2" key="1">
    <citation type="submission" date="2024-09" db="EMBL/GenBank/DDBJ databases">
        <title>Chromosome-scale assembly of Riccia sorocarpa.</title>
        <authorList>
            <person name="Paukszto L."/>
        </authorList>
    </citation>
    <scope>NUCLEOTIDE SEQUENCE [LARGE SCALE GENOMIC DNA]</scope>
    <source>
        <strain evidence="1">LP-2024</strain>
        <tissue evidence="1">Aerial parts of the thallus</tissue>
    </source>
</reference>
<evidence type="ECO:0000313" key="2">
    <source>
        <dbReference type="Proteomes" id="UP001633002"/>
    </source>
</evidence>
<dbReference type="Proteomes" id="UP001633002">
    <property type="component" value="Unassembled WGS sequence"/>
</dbReference>
<gene>
    <name evidence="1" type="ORF">R1sor_009523</name>
</gene>
<dbReference type="EMBL" id="JBJQOH010000002">
    <property type="protein sequence ID" value="KAL3695447.1"/>
    <property type="molecule type" value="Genomic_DNA"/>
</dbReference>
<sequence>MAHLVDENGNQVTEEEDVLRLIHGYYRDLYTQPELDKGMVVERRERSNIPTRVLLLEAFQEIHATLTPGATQKQWEKKLKELAEIRSMLTLASPGLAQQTLEPSDPDTILTIGIASLTLSSAPDRAAQAALLGPTEDLVRDTSL</sequence>
<dbReference type="AlphaFoldDB" id="A0ABD3HVB5"/>
<organism evidence="1 2">
    <name type="scientific">Riccia sorocarpa</name>
    <dbReference type="NCBI Taxonomy" id="122646"/>
    <lineage>
        <taxon>Eukaryota</taxon>
        <taxon>Viridiplantae</taxon>
        <taxon>Streptophyta</taxon>
        <taxon>Embryophyta</taxon>
        <taxon>Marchantiophyta</taxon>
        <taxon>Marchantiopsida</taxon>
        <taxon>Marchantiidae</taxon>
        <taxon>Marchantiales</taxon>
        <taxon>Ricciaceae</taxon>
        <taxon>Riccia</taxon>
    </lineage>
</organism>
<keyword evidence="2" id="KW-1185">Reference proteome</keyword>
<evidence type="ECO:0000313" key="1">
    <source>
        <dbReference type="EMBL" id="KAL3695447.1"/>
    </source>
</evidence>